<dbReference type="GO" id="GO:0016301">
    <property type="term" value="F:kinase activity"/>
    <property type="evidence" value="ECO:0007669"/>
    <property type="project" value="UniProtKB-KW"/>
</dbReference>
<dbReference type="RefSeq" id="WP_188724713.1">
    <property type="nucleotide sequence ID" value="NZ_BMJD01000003.1"/>
</dbReference>
<dbReference type="PROSITE" id="PS00372">
    <property type="entry name" value="PTS_EIIA_TYPE_2_HIS"/>
    <property type="match status" value="1"/>
</dbReference>
<dbReference type="PANTHER" id="PTHR36203">
    <property type="entry name" value="ASCORBATE-SPECIFIC PTS SYSTEM EIIA COMPONENT"/>
    <property type="match status" value="1"/>
</dbReference>
<dbReference type="Pfam" id="PF05043">
    <property type="entry name" value="Mga"/>
    <property type="match status" value="1"/>
</dbReference>
<proteinExistence type="predicted"/>
<keyword evidence="15" id="KW-0762">Sugar transport</keyword>
<reference evidence="15" key="1">
    <citation type="journal article" date="2014" name="Int. J. Syst. Evol. Microbiol.">
        <title>Complete genome sequence of Corynebacterium casei LMG S-19264T (=DSM 44701T), isolated from a smear-ripened cheese.</title>
        <authorList>
            <consortium name="US DOE Joint Genome Institute (JGI-PGF)"/>
            <person name="Walter F."/>
            <person name="Albersmeier A."/>
            <person name="Kalinowski J."/>
            <person name="Ruckert C."/>
        </authorList>
    </citation>
    <scope>NUCLEOTIDE SEQUENCE</scope>
    <source>
        <strain evidence="15">CGMCC 1.15454</strain>
    </source>
</reference>
<evidence type="ECO:0000313" key="16">
    <source>
        <dbReference type="Proteomes" id="UP000621492"/>
    </source>
</evidence>
<keyword evidence="7" id="KW-0418">Kinase</keyword>
<evidence type="ECO:0000256" key="7">
    <source>
        <dbReference type="ARBA" id="ARBA00022777"/>
    </source>
</evidence>
<keyword evidence="3" id="KW-0963">Cytoplasm</keyword>
<evidence type="ECO:0000256" key="2">
    <source>
        <dbReference type="ARBA" id="ARBA00022448"/>
    </source>
</evidence>
<dbReference type="PROSITE" id="PS51099">
    <property type="entry name" value="PTS_EIIB_TYPE_2"/>
    <property type="match status" value="1"/>
</dbReference>
<dbReference type="Proteomes" id="UP000621492">
    <property type="component" value="Unassembled WGS sequence"/>
</dbReference>
<evidence type="ECO:0000313" key="15">
    <source>
        <dbReference type="EMBL" id="GGB32972.1"/>
    </source>
</evidence>
<keyword evidence="16" id="KW-1185">Reference proteome</keyword>
<evidence type="ECO:0000256" key="4">
    <source>
        <dbReference type="ARBA" id="ARBA00022553"/>
    </source>
</evidence>
<comment type="subcellular location">
    <subcellularLocation>
        <location evidence="1">Cytoplasm</location>
    </subcellularLocation>
</comment>
<evidence type="ECO:0000256" key="1">
    <source>
        <dbReference type="ARBA" id="ARBA00004496"/>
    </source>
</evidence>
<dbReference type="InterPro" id="IPR051351">
    <property type="entry name" value="Ascorbate-PTS_EIIA_comp"/>
</dbReference>
<dbReference type="InterPro" id="IPR011608">
    <property type="entry name" value="PRD"/>
</dbReference>
<evidence type="ECO:0000256" key="10">
    <source>
        <dbReference type="ARBA" id="ARBA00041175"/>
    </source>
</evidence>
<comment type="caution">
    <text evidence="15">The sequence shown here is derived from an EMBL/GenBank/DDBJ whole genome shotgun (WGS) entry which is preliminary data.</text>
</comment>
<dbReference type="Pfam" id="PF00359">
    <property type="entry name" value="PTS_EIIA_2"/>
    <property type="match status" value="1"/>
</dbReference>
<dbReference type="Pfam" id="PF00874">
    <property type="entry name" value="PRD"/>
    <property type="match status" value="2"/>
</dbReference>
<dbReference type="Gene3D" id="3.40.930.10">
    <property type="entry name" value="Mannitol-specific EII, Chain A"/>
    <property type="match status" value="1"/>
</dbReference>
<protein>
    <recommendedName>
        <fullName evidence="10">Ascorbate-specific PTS system EIIA component</fullName>
    </recommendedName>
    <alternativeName>
        <fullName evidence="11">Ascorbate-specific phosphotransferase enzyme IIA component</fullName>
    </alternativeName>
</protein>
<comment type="function">
    <text evidence="9">The phosphoenolpyruvate-dependent sugar phosphotransferase system (sugar PTS), a major carbohydrate active transport system, catalyzes the phosphorylation of incoming sugar substrates concomitantly with their translocation across the cell membrane. The enzyme II UlaABC PTS system is involved in ascorbate transport.</text>
</comment>
<evidence type="ECO:0000256" key="6">
    <source>
        <dbReference type="ARBA" id="ARBA00022683"/>
    </source>
</evidence>
<dbReference type="GO" id="GO:0008982">
    <property type="term" value="F:protein-N(PI)-phosphohistidine-sugar phosphotransferase activity"/>
    <property type="evidence" value="ECO:0007669"/>
    <property type="project" value="InterPro"/>
</dbReference>
<evidence type="ECO:0000256" key="3">
    <source>
        <dbReference type="ARBA" id="ARBA00022490"/>
    </source>
</evidence>
<keyword evidence="5" id="KW-0808">Transferase</keyword>
<feature type="domain" description="PRD" evidence="14">
    <location>
        <begin position="287"/>
        <end position="394"/>
    </location>
</feature>
<evidence type="ECO:0000259" key="12">
    <source>
        <dbReference type="PROSITE" id="PS51094"/>
    </source>
</evidence>
<dbReference type="GO" id="GO:0005737">
    <property type="term" value="C:cytoplasm"/>
    <property type="evidence" value="ECO:0007669"/>
    <property type="project" value="UniProtKB-SubCell"/>
</dbReference>
<evidence type="ECO:0000256" key="5">
    <source>
        <dbReference type="ARBA" id="ARBA00022679"/>
    </source>
</evidence>
<dbReference type="PROSITE" id="PS51094">
    <property type="entry name" value="PTS_EIIA_TYPE_2"/>
    <property type="match status" value="1"/>
</dbReference>
<keyword evidence="6" id="KW-0598">Phosphotransferase system</keyword>
<dbReference type="InterPro" id="IPR036634">
    <property type="entry name" value="PRD_sf"/>
</dbReference>
<keyword evidence="4" id="KW-0597">Phosphoprotein</keyword>
<organism evidence="15 16">
    <name type="scientific">Lentibacillus populi</name>
    <dbReference type="NCBI Taxonomy" id="1827502"/>
    <lineage>
        <taxon>Bacteria</taxon>
        <taxon>Bacillati</taxon>
        <taxon>Bacillota</taxon>
        <taxon>Bacilli</taxon>
        <taxon>Bacillales</taxon>
        <taxon>Bacillaceae</taxon>
        <taxon>Lentibacillus</taxon>
    </lineage>
</organism>
<feature type="domain" description="PRD" evidence="14">
    <location>
        <begin position="183"/>
        <end position="283"/>
    </location>
</feature>
<keyword evidence="8" id="KW-0010">Activator</keyword>
<feature type="domain" description="PTS EIIA type-2" evidence="12">
    <location>
        <begin position="542"/>
        <end position="682"/>
    </location>
</feature>
<evidence type="ECO:0000259" key="14">
    <source>
        <dbReference type="PROSITE" id="PS51372"/>
    </source>
</evidence>
<accession>A0A9W5TV89</accession>
<evidence type="ECO:0000259" key="13">
    <source>
        <dbReference type="PROSITE" id="PS51099"/>
    </source>
</evidence>
<evidence type="ECO:0000256" key="9">
    <source>
        <dbReference type="ARBA" id="ARBA00037387"/>
    </source>
</evidence>
<dbReference type="InterPro" id="IPR016152">
    <property type="entry name" value="PTrfase/Anion_transptr"/>
</dbReference>
<dbReference type="GO" id="GO:0006355">
    <property type="term" value="P:regulation of DNA-templated transcription"/>
    <property type="evidence" value="ECO:0007669"/>
    <property type="project" value="InterPro"/>
</dbReference>
<dbReference type="CDD" id="cd00211">
    <property type="entry name" value="PTS_IIA_fru"/>
    <property type="match status" value="1"/>
</dbReference>
<dbReference type="CDD" id="cd05568">
    <property type="entry name" value="PTS_IIB_bgl_like"/>
    <property type="match status" value="1"/>
</dbReference>
<dbReference type="EMBL" id="BMJD01000003">
    <property type="protein sequence ID" value="GGB32972.1"/>
    <property type="molecule type" value="Genomic_DNA"/>
</dbReference>
<feature type="domain" description="PTS EIIB type-2" evidence="13">
    <location>
        <begin position="399"/>
        <end position="486"/>
    </location>
</feature>
<dbReference type="InterPro" id="IPR013011">
    <property type="entry name" value="PTS_EIIB_2"/>
</dbReference>
<keyword evidence="2" id="KW-0813">Transport</keyword>
<dbReference type="PROSITE" id="PS51372">
    <property type="entry name" value="PRD_2"/>
    <property type="match status" value="2"/>
</dbReference>
<dbReference type="AlphaFoldDB" id="A0A9W5TV89"/>
<dbReference type="InterPro" id="IPR007737">
    <property type="entry name" value="Mga_HTH"/>
</dbReference>
<dbReference type="InterPro" id="IPR002178">
    <property type="entry name" value="PTS_EIIA_type-2_dom"/>
</dbReference>
<dbReference type="GO" id="GO:0009401">
    <property type="term" value="P:phosphoenolpyruvate-dependent sugar phosphotransferase system"/>
    <property type="evidence" value="ECO:0007669"/>
    <property type="project" value="UniProtKB-KW"/>
</dbReference>
<dbReference type="PANTHER" id="PTHR36203:SF1">
    <property type="entry name" value="ASCORBATE-SPECIFIC PTS SYSTEM EIIA COMPONENT"/>
    <property type="match status" value="1"/>
</dbReference>
<sequence>MQLDDRSNKILEALISNPSITSKDVEKKYDLTRRQLGYSFDKINDWLLHNNLPAIERTRQGHFIIDQTVFTKLNSEQDGMPQDLDILSEKQRIYIIVMMLLSNDDLSLLHFTSELEVSKNTVLTDLKRAQDYVADYDLAIRYSRRLGYVMEGNEFLIRKLLIQVTYKILEMPNGTDRLRKLAGIQENEIGELDKRIDQVERKLNLQFTDEKVTTMPYTLILVLRRIKKGKQVKSFYIKYEELSDTKEYQATEEILYDFEDIPMEERLFITLHLLTTNVYWSEYLTEEAIPNLQQALDEMLRLFEKRACVVIHDREQLLNKLLLHVKPAYYRIKYHLMEINDVQESVSKDFTALHHLVQKSTKPLTDLIGMKIPDSETTYLTMLIGGWLTRQGDSIQEKVKAIVVCPKGVSVSRLMLSELRELFPEFIFLDSLSVREFQAYKLDYDLVFSPIFLETDKKLFIANSFLEREEKNRLRKQVMMELHGYIPSDFNVDDIMNIIKNYASIDNEQELSKELYRYINRDETASVKQQRLEERPTANLSDLITPNKITLRDAADSWESAIRMSAQPLMESGHIEPEYVEAMIKHCDKDPYIVIGSNIAIPHAAPDEGVNDVSMSLLRLKEGVKFTDDYSINLVIVIAALDKQQHLKALMQLMKLAGSDKDRDVVVNAASVEEIYTIIRKYSVD</sequence>
<dbReference type="SUPFAM" id="SSF55804">
    <property type="entry name" value="Phoshotransferase/anion transport protein"/>
    <property type="match status" value="1"/>
</dbReference>
<gene>
    <name evidence="15" type="ORF">GCM10011409_08010</name>
</gene>
<reference evidence="15" key="2">
    <citation type="submission" date="2020-09" db="EMBL/GenBank/DDBJ databases">
        <authorList>
            <person name="Sun Q."/>
            <person name="Zhou Y."/>
        </authorList>
    </citation>
    <scope>NUCLEOTIDE SEQUENCE</scope>
    <source>
        <strain evidence="15">CGMCC 1.15454</strain>
    </source>
</reference>
<evidence type="ECO:0000256" key="8">
    <source>
        <dbReference type="ARBA" id="ARBA00023159"/>
    </source>
</evidence>
<name>A0A9W5TV89_9BACI</name>
<dbReference type="SUPFAM" id="SSF63520">
    <property type="entry name" value="PTS-regulatory domain, PRD"/>
    <property type="match status" value="2"/>
</dbReference>
<dbReference type="Gene3D" id="1.10.1790.10">
    <property type="entry name" value="PRD domain"/>
    <property type="match status" value="2"/>
</dbReference>
<evidence type="ECO:0000256" key="11">
    <source>
        <dbReference type="ARBA" id="ARBA00042072"/>
    </source>
</evidence>